<evidence type="ECO:0000256" key="2">
    <source>
        <dbReference type="ARBA" id="ARBA00009592"/>
    </source>
</evidence>
<keyword evidence="5" id="KW-0812">Transmembrane</keyword>
<keyword evidence="4" id="KW-0433">Leucine-rich repeat</keyword>
<evidence type="ECO:0000313" key="14">
    <source>
        <dbReference type="Proteomes" id="UP000325081"/>
    </source>
</evidence>
<dbReference type="PANTHER" id="PTHR48063">
    <property type="entry name" value="LRR RECEPTOR-LIKE KINASE"/>
    <property type="match status" value="1"/>
</dbReference>
<sequence length="651" mass="72873">MTNGSNAYIRLVWFTGQDCMDNQDPTLPISYHHHYIFAVMNMNESKHSILASMFSVLLFFSVRPLYSISCPETETQSLLSFKQSLQDPFKLLSSWDSKVDCCLWKCVVCSNITGHVLDLQDNSLGGKLSSSLLDLKHLKYLDLSYNNFHEKIPSFTGSLTSLVYLDLSFAGFHGKIPHNIGNLSNLRGLSLGTSEQDSLEWLSGLPKLKHLNMDGVNLSKAINWAQQICNLNLMAPLNDVKISRSDLATLDLSWNSLPYAIIPPWIFQLTNLIYLDMFFNSFHGRIPTMSNTTKLQHIDLSSNNLNSSIPQWLYSCKHLQFLDLSQNELSGKIPRDIANLCNIQTLNLWGNNLGGEIWDSFGNMSDCFLGSLISLDLSGNQISGHLPHQFGEFRSLQTLDLSNNSLSSVIPEIGNLLFLEGLFLGDNKLMGNLPETFGNHLSLKVNPNWIPPFKLETLRLRSWDMGSRIPLWLETQKESIFQLDLSCTGIYGNIPSWLWSLSLGYLNLSHNQLDGNILSIGDRGRYYNFSSFFGLSSNRFSGPLPQVMASPLFLELDLSNNSFSGGLSEFLCSTSTNKGLQILNLAENHLSGELPDCFVKWQSLRALNLGNNELSGRIPDSIGFLTVLESLNLYGNNFSGHVPLHCKTAQN</sequence>
<dbReference type="SMART" id="SM00369">
    <property type="entry name" value="LRR_TYP"/>
    <property type="match status" value="5"/>
</dbReference>
<keyword evidence="10" id="KW-0325">Glycoprotein</keyword>
<feature type="domain" description="Leucine-rich repeat-containing N-terminal plant-type" evidence="11">
    <location>
        <begin position="72"/>
        <end position="110"/>
    </location>
</feature>
<name>A0A5A7QNC2_STRAF</name>
<comment type="similarity">
    <text evidence="2">Belongs to the RLP family.</text>
</comment>
<evidence type="ECO:0000256" key="4">
    <source>
        <dbReference type="ARBA" id="ARBA00022614"/>
    </source>
</evidence>
<dbReference type="OrthoDB" id="1600340at2759"/>
<protein>
    <submittedName>
        <fullName evidence="13">Leucine-rich receptor-like protein kinase family protein</fullName>
    </submittedName>
</protein>
<comment type="caution">
    <text evidence="13">The sequence shown here is derived from an EMBL/GenBank/DDBJ whole genome shotgun (WGS) entry which is preliminary data.</text>
</comment>
<dbReference type="FunFam" id="3.80.10.10:FF:000129">
    <property type="entry name" value="Leucine-rich repeat receptor-like kinase"/>
    <property type="match status" value="1"/>
</dbReference>
<evidence type="ECO:0000256" key="7">
    <source>
        <dbReference type="ARBA" id="ARBA00022737"/>
    </source>
</evidence>
<organism evidence="13 14">
    <name type="scientific">Striga asiatica</name>
    <name type="common">Asiatic witchweed</name>
    <name type="synonym">Buchnera asiatica</name>
    <dbReference type="NCBI Taxonomy" id="4170"/>
    <lineage>
        <taxon>Eukaryota</taxon>
        <taxon>Viridiplantae</taxon>
        <taxon>Streptophyta</taxon>
        <taxon>Embryophyta</taxon>
        <taxon>Tracheophyta</taxon>
        <taxon>Spermatophyta</taxon>
        <taxon>Magnoliopsida</taxon>
        <taxon>eudicotyledons</taxon>
        <taxon>Gunneridae</taxon>
        <taxon>Pentapetalae</taxon>
        <taxon>asterids</taxon>
        <taxon>lamiids</taxon>
        <taxon>Lamiales</taxon>
        <taxon>Orobanchaceae</taxon>
        <taxon>Buchnereae</taxon>
        <taxon>Striga</taxon>
    </lineage>
</organism>
<evidence type="ECO:0000256" key="3">
    <source>
        <dbReference type="ARBA" id="ARBA00022475"/>
    </source>
</evidence>
<dbReference type="InterPro" id="IPR013210">
    <property type="entry name" value="LRR_N_plant-typ"/>
</dbReference>
<dbReference type="SUPFAM" id="SSF52058">
    <property type="entry name" value="L domain-like"/>
    <property type="match status" value="2"/>
</dbReference>
<dbReference type="SUPFAM" id="SSF52047">
    <property type="entry name" value="RNI-like"/>
    <property type="match status" value="1"/>
</dbReference>
<dbReference type="InterPro" id="IPR046956">
    <property type="entry name" value="RLP23-like"/>
</dbReference>
<dbReference type="AlphaFoldDB" id="A0A5A7QNC2"/>
<dbReference type="PRINTS" id="PR00019">
    <property type="entry name" value="LEURICHRPT"/>
</dbReference>
<evidence type="ECO:0000256" key="5">
    <source>
        <dbReference type="ARBA" id="ARBA00022692"/>
    </source>
</evidence>
<dbReference type="InterPro" id="IPR032675">
    <property type="entry name" value="LRR_dom_sf"/>
</dbReference>
<dbReference type="Pfam" id="PF23598">
    <property type="entry name" value="LRR_14"/>
    <property type="match status" value="1"/>
</dbReference>
<evidence type="ECO:0000259" key="11">
    <source>
        <dbReference type="Pfam" id="PF08263"/>
    </source>
</evidence>
<dbReference type="Proteomes" id="UP000325081">
    <property type="component" value="Unassembled WGS sequence"/>
</dbReference>
<evidence type="ECO:0000259" key="12">
    <source>
        <dbReference type="Pfam" id="PF23598"/>
    </source>
</evidence>
<dbReference type="InterPro" id="IPR055414">
    <property type="entry name" value="LRR_R13L4/SHOC2-like"/>
</dbReference>
<dbReference type="Pfam" id="PF00560">
    <property type="entry name" value="LRR_1"/>
    <property type="match status" value="2"/>
</dbReference>
<evidence type="ECO:0000256" key="8">
    <source>
        <dbReference type="ARBA" id="ARBA00022989"/>
    </source>
</evidence>
<keyword evidence="6" id="KW-0732">Signal</keyword>
<gene>
    <name evidence="13" type="ORF">STAS_23340</name>
</gene>
<evidence type="ECO:0000256" key="10">
    <source>
        <dbReference type="ARBA" id="ARBA00023180"/>
    </source>
</evidence>
<dbReference type="Gene3D" id="3.80.10.10">
    <property type="entry name" value="Ribonuclease Inhibitor"/>
    <property type="match status" value="4"/>
</dbReference>
<dbReference type="Pfam" id="PF08263">
    <property type="entry name" value="LRRNT_2"/>
    <property type="match status" value="1"/>
</dbReference>
<keyword evidence="9" id="KW-0472">Membrane</keyword>
<dbReference type="GO" id="GO:0006952">
    <property type="term" value="P:defense response"/>
    <property type="evidence" value="ECO:0007669"/>
    <property type="project" value="UniProtKB-ARBA"/>
</dbReference>
<comment type="subcellular location">
    <subcellularLocation>
        <location evidence="1">Cell membrane</location>
        <topology evidence="1">Single-pass type I membrane protein</topology>
    </subcellularLocation>
</comment>
<dbReference type="InterPro" id="IPR003591">
    <property type="entry name" value="Leu-rich_rpt_typical-subtyp"/>
</dbReference>
<dbReference type="InterPro" id="IPR001611">
    <property type="entry name" value="Leu-rich_rpt"/>
</dbReference>
<dbReference type="PANTHER" id="PTHR48063:SF98">
    <property type="entry name" value="LRR RECEPTOR-LIKE SERINE_THREONINE-PROTEIN KINASE FLS2"/>
    <property type="match status" value="1"/>
</dbReference>
<dbReference type="PROSITE" id="PS51450">
    <property type="entry name" value="LRR"/>
    <property type="match status" value="1"/>
</dbReference>
<dbReference type="GO" id="GO:0051707">
    <property type="term" value="P:response to other organism"/>
    <property type="evidence" value="ECO:0007669"/>
    <property type="project" value="UniProtKB-ARBA"/>
</dbReference>
<feature type="domain" description="Disease resistance R13L4/SHOC-2-like LRR" evidence="12">
    <location>
        <begin position="118"/>
        <end position="301"/>
    </location>
</feature>
<evidence type="ECO:0000256" key="9">
    <source>
        <dbReference type="ARBA" id="ARBA00023136"/>
    </source>
</evidence>
<proteinExistence type="inferred from homology"/>
<dbReference type="GO" id="GO:0005886">
    <property type="term" value="C:plasma membrane"/>
    <property type="evidence" value="ECO:0007669"/>
    <property type="project" value="UniProtKB-SubCell"/>
</dbReference>
<dbReference type="GO" id="GO:0016301">
    <property type="term" value="F:kinase activity"/>
    <property type="evidence" value="ECO:0007669"/>
    <property type="project" value="UniProtKB-KW"/>
</dbReference>
<reference evidence="14" key="1">
    <citation type="journal article" date="2019" name="Curr. Biol.">
        <title>Genome Sequence of Striga asiatica Provides Insight into the Evolution of Plant Parasitism.</title>
        <authorList>
            <person name="Yoshida S."/>
            <person name="Kim S."/>
            <person name="Wafula E.K."/>
            <person name="Tanskanen J."/>
            <person name="Kim Y.M."/>
            <person name="Honaas L."/>
            <person name="Yang Z."/>
            <person name="Spallek T."/>
            <person name="Conn C.E."/>
            <person name="Ichihashi Y."/>
            <person name="Cheong K."/>
            <person name="Cui S."/>
            <person name="Der J.P."/>
            <person name="Gundlach H."/>
            <person name="Jiao Y."/>
            <person name="Hori C."/>
            <person name="Ishida J.K."/>
            <person name="Kasahara H."/>
            <person name="Kiba T."/>
            <person name="Kim M.S."/>
            <person name="Koo N."/>
            <person name="Laohavisit A."/>
            <person name="Lee Y.H."/>
            <person name="Lumba S."/>
            <person name="McCourt P."/>
            <person name="Mortimer J.C."/>
            <person name="Mutuku J.M."/>
            <person name="Nomura T."/>
            <person name="Sasaki-Sekimoto Y."/>
            <person name="Seto Y."/>
            <person name="Wang Y."/>
            <person name="Wakatake T."/>
            <person name="Sakakibara H."/>
            <person name="Demura T."/>
            <person name="Yamaguchi S."/>
            <person name="Yoneyama K."/>
            <person name="Manabe R.I."/>
            <person name="Nelson D.C."/>
            <person name="Schulman A.H."/>
            <person name="Timko M.P."/>
            <person name="dePamphilis C.W."/>
            <person name="Choi D."/>
            <person name="Shirasu K."/>
        </authorList>
    </citation>
    <scope>NUCLEOTIDE SEQUENCE [LARGE SCALE GENOMIC DNA]</scope>
    <source>
        <strain evidence="14">cv. UVA1</strain>
    </source>
</reference>
<dbReference type="FunFam" id="3.80.10.10:FF:000095">
    <property type="entry name" value="LRR receptor-like serine/threonine-protein kinase GSO1"/>
    <property type="match status" value="1"/>
</dbReference>
<evidence type="ECO:0000256" key="6">
    <source>
        <dbReference type="ARBA" id="ARBA00022729"/>
    </source>
</evidence>
<keyword evidence="14" id="KW-1185">Reference proteome</keyword>
<dbReference type="EMBL" id="BKCP01007515">
    <property type="protein sequence ID" value="GER46322.1"/>
    <property type="molecule type" value="Genomic_DNA"/>
</dbReference>
<keyword evidence="13" id="KW-0808">Transferase</keyword>
<dbReference type="Pfam" id="PF13855">
    <property type="entry name" value="LRR_8"/>
    <property type="match status" value="2"/>
</dbReference>
<keyword evidence="13" id="KW-0675">Receptor</keyword>
<keyword evidence="7" id="KW-0677">Repeat</keyword>
<keyword evidence="3" id="KW-1003">Cell membrane</keyword>
<evidence type="ECO:0000313" key="13">
    <source>
        <dbReference type="EMBL" id="GER46322.1"/>
    </source>
</evidence>
<evidence type="ECO:0000256" key="1">
    <source>
        <dbReference type="ARBA" id="ARBA00004251"/>
    </source>
</evidence>
<keyword evidence="8" id="KW-1133">Transmembrane helix</keyword>
<keyword evidence="13" id="KW-0418">Kinase</keyword>
<accession>A0A5A7QNC2</accession>